<proteinExistence type="predicted"/>
<accession>I7J5W3</accession>
<dbReference type="OrthoDB" id="392873at2759"/>
<feature type="transmembrane region" description="Helical" evidence="2">
    <location>
        <begin position="354"/>
        <end position="371"/>
    </location>
</feature>
<keyword evidence="4" id="KW-1185">Reference proteome</keyword>
<dbReference type="RefSeq" id="XP_012647876.1">
    <property type="nucleotide sequence ID" value="XM_012792422.1"/>
</dbReference>
<keyword evidence="2" id="KW-0812">Transmembrane</keyword>
<feature type="region of interest" description="Disordered" evidence="1">
    <location>
        <begin position="323"/>
        <end position="342"/>
    </location>
</feature>
<dbReference type="EMBL" id="FO082872">
    <property type="protein sequence ID" value="CCF73267.1"/>
    <property type="molecule type" value="Genomic_DNA"/>
</dbReference>
<evidence type="ECO:0000256" key="1">
    <source>
        <dbReference type="SAM" id="MobiDB-lite"/>
    </source>
</evidence>
<evidence type="ECO:0000313" key="3">
    <source>
        <dbReference type="EMBL" id="CCF73267.1"/>
    </source>
</evidence>
<evidence type="ECO:0000256" key="2">
    <source>
        <dbReference type="SAM" id="Phobius"/>
    </source>
</evidence>
<organism evidence="3 4">
    <name type="scientific">Babesia microti (strain RI)</name>
    <dbReference type="NCBI Taxonomy" id="1133968"/>
    <lineage>
        <taxon>Eukaryota</taxon>
        <taxon>Sar</taxon>
        <taxon>Alveolata</taxon>
        <taxon>Apicomplexa</taxon>
        <taxon>Aconoidasida</taxon>
        <taxon>Piroplasmida</taxon>
        <taxon>Babesiidae</taxon>
        <taxon>Babesia</taxon>
    </lineage>
</organism>
<name>I7J5W3_BABMR</name>
<gene>
    <name evidence="3" type="ORF">BMR1_02g00505</name>
</gene>
<reference evidence="3 4" key="3">
    <citation type="journal article" date="2016" name="Sci. Rep.">
        <title>Genome-wide diversity and gene expression profiling of Babesia microti isolates identify polymorphic genes that mediate host-pathogen interactions.</title>
        <authorList>
            <person name="Silva J.C."/>
            <person name="Cornillot E."/>
            <person name="McCracken C."/>
            <person name="Usmani-Brown S."/>
            <person name="Dwivedi A."/>
            <person name="Ifeonu O.O."/>
            <person name="Crabtree J."/>
            <person name="Gotia H.T."/>
            <person name="Virji A.Z."/>
            <person name="Reynes C."/>
            <person name="Colinge J."/>
            <person name="Kumar V."/>
            <person name="Lawres L."/>
            <person name="Pazzi J.E."/>
            <person name="Pablo J.V."/>
            <person name="Hung C."/>
            <person name="Brancato J."/>
            <person name="Kumari P."/>
            <person name="Orvis J."/>
            <person name="Tretina K."/>
            <person name="Chibucos M."/>
            <person name="Ott S."/>
            <person name="Sadzewicz L."/>
            <person name="Sengamalay N."/>
            <person name="Shetty A.C."/>
            <person name="Su Q."/>
            <person name="Tallon L."/>
            <person name="Fraser C.M."/>
            <person name="Frutos R."/>
            <person name="Molina D.M."/>
            <person name="Krause P.J."/>
            <person name="Ben Mamoun C."/>
        </authorList>
    </citation>
    <scope>NUCLEOTIDE SEQUENCE [LARGE SCALE GENOMIC DNA]</scope>
    <source>
        <strain evidence="3 4">RI</strain>
    </source>
</reference>
<evidence type="ECO:0000313" key="4">
    <source>
        <dbReference type="Proteomes" id="UP000002899"/>
    </source>
</evidence>
<dbReference type="KEGG" id="bmic:BMR1_02g00505"/>
<reference evidence="3 4" key="1">
    <citation type="journal article" date="2012" name="Nucleic Acids Res.">
        <title>Sequencing of the smallest Apicomplexan genome from the human pathogen Babesia microti.</title>
        <authorList>
            <person name="Cornillot E."/>
            <person name="Hadj-Kaddour K."/>
            <person name="Dassouli A."/>
            <person name="Noel B."/>
            <person name="Ranwez V."/>
            <person name="Vacherie B."/>
            <person name="Augagneur Y."/>
            <person name="Bres V."/>
            <person name="Duclos A."/>
            <person name="Randazzo S."/>
            <person name="Carcy B."/>
            <person name="Debierre-Grockiego F."/>
            <person name="Delbecq S."/>
            <person name="Moubri-Menage K."/>
            <person name="Shams-Eldin H."/>
            <person name="Usmani-Brown S."/>
            <person name="Bringaud F."/>
            <person name="Wincker P."/>
            <person name="Vivares C.P."/>
            <person name="Schwarz R.T."/>
            <person name="Schetters T.P."/>
            <person name="Krause P.J."/>
            <person name="Gorenflot A."/>
            <person name="Berry V."/>
            <person name="Barbe V."/>
            <person name="Ben Mamoun C."/>
        </authorList>
    </citation>
    <scope>NUCLEOTIDE SEQUENCE [LARGE SCALE GENOMIC DNA]</scope>
    <source>
        <strain evidence="3 4">RI</strain>
    </source>
</reference>
<feature type="transmembrane region" description="Helical" evidence="2">
    <location>
        <begin position="174"/>
        <end position="194"/>
    </location>
</feature>
<dbReference type="GeneID" id="24423891"/>
<dbReference type="Proteomes" id="UP000002899">
    <property type="component" value="Chromosome II"/>
</dbReference>
<dbReference type="AlphaFoldDB" id="I7J5W3"/>
<keyword evidence="2" id="KW-0472">Membrane</keyword>
<keyword evidence="2" id="KW-1133">Transmembrane helix</keyword>
<sequence>MDGNLSSVPPSGIDINSIGYCAAINNDTTSADVSAYKDAEDATNENDSSKSTNSCEYGIDNAINDEKLAIFTQLQSELSKLEHLQDIFQKMYLKVLFNAVGNNKLKAEYVTLYRLLCGLKIYKKDGDENKRIYSPIRSANYYYQLFRHLSQLYRLSEFLKLVFMLFILNVPVEVLYFAIFSYCGYCAILSLSLYHSLSDRLTFVYGTIKRIVNYIKILLSYNRNHSRQYANQYSIINDDSTNLHDQDSDVDGTVTSGNTTNTNGVTSDNDIVNGQTSSEFLYDASIVNSSSDSITGITGMPVMDNVVELRELLDFQSPENSGLRNRFQQFNPGNTENQTQPVRQIRDRSYVEKFCYQLFFSFFMSLIPWWTPNPEYL</sequence>
<reference evidence="3 4" key="2">
    <citation type="journal article" date="2013" name="PLoS ONE">
        <title>Whole genome mapping and re-organization of the nuclear and mitochondrial genomes of Babesia microti isolates.</title>
        <authorList>
            <person name="Cornillot E."/>
            <person name="Dassouli A."/>
            <person name="Garg A."/>
            <person name="Pachikara N."/>
            <person name="Randazzo S."/>
            <person name="Depoix D."/>
            <person name="Carcy B."/>
            <person name="Delbecq S."/>
            <person name="Frutos R."/>
            <person name="Silva J.C."/>
            <person name="Sutton R."/>
            <person name="Krause P.J."/>
            <person name="Mamoun C.B."/>
        </authorList>
    </citation>
    <scope>NUCLEOTIDE SEQUENCE [LARGE SCALE GENOMIC DNA]</scope>
    <source>
        <strain evidence="3 4">RI</strain>
    </source>
</reference>
<protein>
    <submittedName>
        <fullName evidence="3">Uncharacterized protein</fullName>
    </submittedName>
</protein>
<dbReference type="VEuPathDB" id="PiroplasmaDB:BMR1_02g00505"/>